<accession>A0A133U872</accession>
<sequence length="104" mass="11121">MIQYVLLAVGATVMFFGAVGVIRFPDVYTRLHASTKCDTGGAMAILLALALHVDATLLVRLKFLILIFLIAIINPMISHAIAKGAYQSGVEPEVGVDDYAGDRS</sequence>
<evidence type="ECO:0000256" key="1">
    <source>
        <dbReference type="SAM" id="Phobius"/>
    </source>
</evidence>
<dbReference type="InterPro" id="IPR005133">
    <property type="entry name" value="PhaG_MnhG_YufB"/>
</dbReference>
<dbReference type="NCBIfam" id="NF009320">
    <property type="entry name" value="PRK12675.1"/>
    <property type="match status" value="1"/>
</dbReference>
<comment type="caution">
    <text evidence="2">The sequence shown here is derived from an EMBL/GenBank/DDBJ whole genome shotgun (WGS) entry which is preliminary data.</text>
</comment>
<evidence type="ECO:0000313" key="3">
    <source>
        <dbReference type="Proteomes" id="UP000070589"/>
    </source>
</evidence>
<dbReference type="PANTHER" id="PTHR34703">
    <property type="entry name" value="ANTIPORTER SUBUNIT MNHG2-RELATED"/>
    <property type="match status" value="1"/>
</dbReference>
<protein>
    <submittedName>
        <fullName evidence="2">Cation:proton antiporter</fullName>
    </submittedName>
</protein>
<keyword evidence="1" id="KW-0812">Transmembrane</keyword>
<proteinExistence type="predicted"/>
<keyword evidence="1" id="KW-1133">Transmembrane helix</keyword>
<evidence type="ECO:0000313" key="2">
    <source>
        <dbReference type="EMBL" id="KXA90405.1"/>
    </source>
</evidence>
<gene>
    <name evidence="2" type="ORF">AKJ62_00935</name>
</gene>
<dbReference type="Pfam" id="PF03334">
    <property type="entry name" value="PhaG_MnhG_YufB"/>
    <property type="match status" value="1"/>
</dbReference>
<dbReference type="PANTHER" id="PTHR34703:SF1">
    <property type="entry name" value="ANTIPORTER SUBUNIT MNHG2-RELATED"/>
    <property type="match status" value="1"/>
</dbReference>
<name>A0A133U872_9EURY</name>
<feature type="transmembrane region" description="Helical" evidence="1">
    <location>
        <begin position="44"/>
        <end position="73"/>
    </location>
</feature>
<dbReference type="NCBIfam" id="TIGR01300">
    <property type="entry name" value="CPA3_mnhG_phaG"/>
    <property type="match status" value="1"/>
</dbReference>
<reference evidence="2 3" key="1">
    <citation type="journal article" date="2016" name="Sci. Rep.">
        <title>Metabolic traits of an uncultured archaeal lineage -MSBL1- from brine pools of the Red Sea.</title>
        <authorList>
            <person name="Mwirichia R."/>
            <person name="Alam I."/>
            <person name="Rashid M."/>
            <person name="Vinu M."/>
            <person name="Ba-Alawi W."/>
            <person name="Anthony Kamau A."/>
            <person name="Kamanda Ngugi D."/>
            <person name="Goker M."/>
            <person name="Klenk H.P."/>
            <person name="Bajic V."/>
            <person name="Stingl U."/>
        </authorList>
    </citation>
    <scope>NUCLEOTIDE SEQUENCE [LARGE SCALE GENOMIC DNA]</scope>
    <source>
        <strain evidence="2">SCGC-AAA259D14</strain>
    </source>
</reference>
<dbReference type="AlphaFoldDB" id="A0A133U872"/>
<keyword evidence="3" id="KW-1185">Reference proteome</keyword>
<organism evidence="2 3">
    <name type="scientific">candidate division MSBL1 archaeon SCGC-AAA259D14</name>
    <dbReference type="NCBI Taxonomy" id="1698261"/>
    <lineage>
        <taxon>Archaea</taxon>
        <taxon>Methanobacteriati</taxon>
        <taxon>Methanobacteriota</taxon>
        <taxon>candidate division MSBL1</taxon>
    </lineage>
</organism>
<keyword evidence="1" id="KW-0472">Membrane</keyword>
<dbReference type="EMBL" id="LHXL01000006">
    <property type="protein sequence ID" value="KXA90405.1"/>
    <property type="molecule type" value="Genomic_DNA"/>
</dbReference>
<dbReference type="Proteomes" id="UP000070589">
    <property type="component" value="Unassembled WGS sequence"/>
</dbReference>
<dbReference type="GO" id="GO:0015385">
    <property type="term" value="F:sodium:proton antiporter activity"/>
    <property type="evidence" value="ECO:0007669"/>
    <property type="project" value="TreeGrafter"/>
</dbReference>